<name>A0ABV4F761_BRAEL</name>
<evidence type="ECO:0000256" key="3">
    <source>
        <dbReference type="ARBA" id="ARBA00022526"/>
    </source>
</evidence>
<comment type="caution">
    <text evidence="8">The sequence shown here is derived from an EMBL/GenBank/DDBJ whole genome shotgun (WGS) entry which is preliminary data.</text>
</comment>
<dbReference type="Proteomes" id="UP001565471">
    <property type="component" value="Unassembled WGS sequence"/>
</dbReference>
<dbReference type="GeneID" id="92953023"/>
<organism evidence="8 9">
    <name type="scientific">Bradyrhizobium elkanii</name>
    <dbReference type="NCBI Taxonomy" id="29448"/>
    <lineage>
        <taxon>Bacteria</taxon>
        <taxon>Pseudomonadati</taxon>
        <taxon>Pseudomonadota</taxon>
        <taxon>Alphaproteobacteria</taxon>
        <taxon>Hyphomicrobiales</taxon>
        <taxon>Nitrobacteraceae</taxon>
        <taxon>Bradyrhizobium</taxon>
    </lineage>
</organism>
<keyword evidence="2" id="KW-0004">4Fe-4S</keyword>
<evidence type="ECO:0000256" key="6">
    <source>
        <dbReference type="ARBA" id="ARBA00023004"/>
    </source>
</evidence>
<comment type="cofactor">
    <cofactor evidence="1">
        <name>[4Fe-4S] cluster</name>
        <dbReference type="ChEBI" id="CHEBI:49883"/>
    </cofactor>
</comment>
<proteinExistence type="predicted"/>
<dbReference type="Gene3D" id="3.20.20.70">
    <property type="entry name" value="Aldolase class I"/>
    <property type="match status" value="1"/>
</dbReference>
<gene>
    <name evidence="8" type="ORF">ABIF29_005733</name>
</gene>
<keyword evidence="8" id="KW-0670">Pyruvate</keyword>
<evidence type="ECO:0000256" key="7">
    <source>
        <dbReference type="ARBA" id="ARBA00023014"/>
    </source>
</evidence>
<keyword evidence="9" id="KW-1185">Reference proteome</keyword>
<dbReference type="PANTHER" id="PTHR30352:SF5">
    <property type="entry name" value="PYRUVATE FORMATE-LYASE 1-ACTIVATING ENZYME"/>
    <property type="match status" value="1"/>
</dbReference>
<keyword evidence="5" id="KW-0479">Metal-binding</keyword>
<accession>A0ABV4F761</accession>
<keyword evidence="3" id="KW-0313">Glucose metabolism</keyword>
<dbReference type="SUPFAM" id="SSF102114">
    <property type="entry name" value="Radical SAM enzymes"/>
    <property type="match status" value="1"/>
</dbReference>
<evidence type="ECO:0000256" key="2">
    <source>
        <dbReference type="ARBA" id="ARBA00022485"/>
    </source>
</evidence>
<evidence type="ECO:0000313" key="9">
    <source>
        <dbReference type="Proteomes" id="UP001565471"/>
    </source>
</evidence>
<evidence type="ECO:0000256" key="4">
    <source>
        <dbReference type="ARBA" id="ARBA00022691"/>
    </source>
</evidence>
<reference evidence="8 9" key="1">
    <citation type="submission" date="2024-07" db="EMBL/GenBank/DDBJ databases">
        <title>Genomic Encyclopedia of Type Strains, Phase V (KMG-V): Genome sequencing to study the core and pangenomes of soil and plant-associated prokaryotes.</title>
        <authorList>
            <person name="Whitman W."/>
        </authorList>
    </citation>
    <scope>NUCLEOTIDE SEQUENCE [LARGE SCALE GENOMIC DNA]</scope>
    <source>
        <strain evidence="8 9">USDA 415</strain>
    </source>
</reference>
<keyword evidence="3" id="KW-0119">Carbohydrate metabolism</keyword>
<dbReference type="InterPro" id="IPR058240">
    <property type="entry name" value="rSAM_sf"/>
</dbReference>
<dbReference type="InterPro" id="IPR034457">
    <property type="entry name" value="Organic_radical-activating"/>
</dbReference>
<keyword evidence="6" id="KW-0408">Iron</keyword>
<evidence type="ECO:0000256" key="5">
    <source>
        <dbReference type="ARBA" id="ARBA00022723"/>
    </source>
</evidence>
<sequence length="98" mass="10812">MLGQNTGSRSIAYTYNDPVIFLEYAVDVAKVARRRGIKNVAVTAGCINAAAREELYTFMDAANADLKAFTETFYKRLCTGQLGAVLDTLAYLKHNTRV</sequence>
<dbReference type="InterPro" id="IPR013785">
    <property type="entry name" value="Aldolase_TIM"/>
</dbReference>
<keyword evidence="7" id="KW-0411">Iron-sulfur</keyword>
<protein>
    <submittedName>
        <fullName evidence="8">Pyruvate-formate lyase-activating enzyme</fullName>
    </submittedName>
</protein>
<dbReference type="PANTHER" id="PTHR30352">
    <property type="entry name" value="PYRUVATE FORMATE-LYASE-ACTIVATING ENZYME"/>
    <property type="match status" value="1"/>
</dbReference>
<evidence type="ECO:0000313" key="8">
    <source>
        <dbReference type="EMBL" id="MEY9318934.1"/>
    </source>
</evidence>
<evidence type="ECO:0000256" key="1">
    <source>
        <dbReference type="ARBA" id="ARBA00001966"/>
    </source>
</evidence>
<dbReference type="GO" id="GO:0016829">
    <property type="term" value="F:lyase activity"/>
    <property type="evidence" value="ECO:0007669"/>
    <property type="project" value="UniProtKB-KW"/>
</dbReference>
<dbReference type="RefSeq" id="WP_016844677.1">
    <property type="nucleotide sequence ID" value="NZ_BJNL01000013.1"/>
</dbReference>
<keyword evidence="4" id="KW-0949">S-adenosyl-L-methionine</keyword>
<keyword evidence="8" id="KW-0456">Lyase</keyword>
<dbReference type="EMBL" id="JBGBZA010000002">
    <property type="protein sequence ID" value="MEY9318934.1"/>
    <property type="molecule type" value="Genomic_DNA"/>
</dbReference>